<feature type="transmembrane region" description="Helical" evidence="7">
    <location>
        <begin position="244"/>
        <end position="261"/>
    </location>
</feature>
<dbReference type="SUPFAM" id="SSF103481">
    <property type="entry name" value="Multidrug resistance efflux transporter EmrE"/>
    <property type="match status" value="2"/>
</dbReference>
<evidence type="ECO:0000256" key="7">
    <source>
        <dbReference type="SAM" id="Phobius"/>
    </source>
</evidence>
<name>A0A3E1RAJ1_9BURK</name>
<evidence type="ECO:0000256" key="3">
    <source>
        <dbReference type="ARBA" id="ARBA00022692"/>
    </source>
</evidence>
<evidence type="ECO:0000313" key="9">
    <source>
        <dbReference type="EMBL" id="RFO96374.1"/>
    </source>
</evidence>
<proteinExistence type="inferred from homology"/>
<accession>A0A3E1RAJ1</accession>
<dbReference type="AlphaFoldDB" id="A0A3E1RAJ1"/>
<dbReference type="Pfam" id="PF00892">
    <property type="entry name" value="EamA"/>
    <property type="match status" value="2"/>
</dbReference>
<evidence type="ECO:0000256" key="5">
    <source>
        <dbReference type="ARBA" id="ARBA00023136"/>
    </source>
</evidence>
<gene>
    <name evidence="9" type="ORF">DIC66_13785</name>
</gene>
<comment type="similarity">
    <text evidence="2">Belongs to the EamA transporter family.</text>
</comment>
<dbReference type="EMBL" id="QFZK01000008">
    <property type="protein sequence ID" value="RFO96374.1"/>
    <property type="molecule type" value="Genomic_DNA"/>
</dbReference>
<dbReference type="GO" id="GO:0016020">
    <property type="term" value="C:membrane"/>
    <property type="evidence" value="ECO:0007669"/>
    <property type="project" value="UniProtKB-SubCell"/>
</dbReference>
<keyword evidence="3 7" id="KW-0812">Transmembrane</keyword>
<protein>
    <submittedName>
        <fullName evidence="9">EamA family transporter</fullName>
    </submittedName>
</protein>
<evidence type="ECO:0000259" key="8">
    <source>
        <dbReference type="Pfam" id="PF00892"/>
    </source>
</evidence>
<keyword evidence="5 7" id="KW-0472">Membrane</keyword>
<feature type="transmembrane region" description="Helical" evidence="7">
    <location>
        <begin position="209"/>
        <end position="232"/>
    </location>
</feature>
<feature type="transmembrane region" description="Helical" evidence="7">
    <location>
        <begin position="38"/>
        <end position="59"/>
    </location>
</feature>
<dbReference type="Proteomes" id="UP000260665">
    <property type="component" value="Unassembled WGS sequence"/>
</dbReference>
<sequence>MSQKKRLGGGVTAAIGAALLFGTGTPLAKLLLGSVGPWMLAGLLYLGSGVGLTLYRMAVKAVPVKLAKGEAVWLGGATLAGGVVGPLLLMAGLSGMPASGASLLLNAEGVFTAVLAWVAFRENFDRRIALGMAMIAAGAVVLSWPGEVSFAGMWPALAVLGACFAWGVDNNLTRKVSLNDATWIASVKGLVAGSVNLALALAVGDKIPGGATVAAAMAVGFLAYGVSLALFVVGLRHLGTARTGAYFSVAPFFGAALAVLGGETVTMGLATAGLLMGAGVWLHLTEKHEHVHDHEAMEHDHEHEHDGHHQHVHADSQHVIGKHAHPHRHDPMSHVHAHYPDAHHRHSH</sequence>
<dbReference type="InterPro" id="IPR000620">
    <property type="entry name" value="EamA_dom"/>
</dbReference>
<feature type="transmembrane region" description="Helical" evidence="7">
    <location>
        <begin position="150"/>
        <end position="169"/>
    </location>
</feature>
<organism evidence="9 10">
    <name type="scientific">Rhodoferax lacus</name>
    <dbReference type="NCBI Taxonomy" id="2184758"/>
    <lineage>
        <taxon>Bacteria</taxon>
        <taxon>Pseudomonadati</taxon>
        <taxon>Pseudomonadota</taxon>
        <taxon>Betaproteobacteria</taxon>
        <taxon>Burkholderiales</taxon>
        <taxon>Comamonadaceae</taxon>
        <taxon>Rhodoferax</taxon>
    </lineage>
</organism>
<feature type="region of interest" description="Disordered" evidence="6">
    <location>
        <begin position="295"/>
        <end position="348"/>
    </location>
</feature>
<feature type="transmembrane region" description="Helical" evidence="7">
    <location>
        <begin position="127"/>
        <end position="144"/>
    </location>
</feature>
<evidence type="ECO:0000256" key="2">
    <source>
        <dbReference type="ARBA" id="ARBA00007362"/>
    </source>
</evidence>
<dbReference type="InterPro" id="IPR050638">
    <property type="entry name" value="AA-Vitamin_Transporters"/>
</dbReference>
<dbReference type="OrthoDB" id="9794287at2"/>
<feature type="transmembrane region" description="Helical" evidence="7">
    <location>
        <begin position="99"/>
        <end position="120"/>
    </location>
</feature>
<dbReference type="RefSeq" id="WP_117178162.1">
    <property type="nucleotide sequence ID" value="NZ_QFZK01000008.1"/>
</dbReference>
<feature type="transmembrane region" description="Helical" evidence="7">
    <location>
        <begin position="181"/>
        <end position="203"/>
    </location>
</feature>
<evidence type="ECO:0000256" key="1">
    <source>
        <dbReference type="ARBA" id="ARBA00004141"/>
    </source>
</evidence>
<comment type="subcellular location">
    <subcellularLocation>
        <location evidence="1">Membrane</location>
        <topology evidence="1">Multi-pass membrane protein</topology>
    </subcellularLocation>
</comment>
<evidence type="ECO:0000256" key="4">
    <source>
        <dbReference type="ARBA" id="ARBA00022989"/>
    </source>
</evidence>
<comment type="caution">
    <text evidence="9">The sequence shown here is derived from an EMBL/GenBank/DDBJ whole genome shotgun (WGS) entry which is preliminary data.</text>
</comment>
<evidence type="ECO:0000313" key="10">
    <source>
        <dbReference type="Proteomes" id="UP000260665"/>
    </source>
</evidence>
<feature type="domain" description="EamA" evidence="8">
    <location>
        <begin position="154"/>
        <end position="283"/>
    </location>
</feature>
<feature type="transmembrane region" description="Helical" evidence="7">
    <location>
        <begin position="71"/>
        <end position="93"/>
    </location>
</feature>
<feature type="domain" description="EamA" evidence="8">
    <location>
        <begin position="10"/>
        <end position="143"/>
    </location>
</feature>
<dbReference type="PANTHER" id="PTHR32322">
    <property type="entry name" value="INNER MEMBRANE TRANSPORTER"/>
    <property type="match status" value="1"/>
</dbReference>
<dbReference type="PANTHER" id="PTHR32322:SF2">
    <property type="entry name" value="EAMA DOMAIN-CONTAINING PROTEIN"/>
    <property type="match status" value="1"/>
</dbReference>
<feature type="compositionally biased region" description="Basic and acidic residues" evidence="6">
    <location>
        <begin position="295"/>
        <end position="316"/>
    </location>
</feature>
<reference evidence="9 10" key="1">
    <citation type="submission" date="2018-05" db="EMBL/GenBank/DDBJ databases">
        <title>Rhodoferax soyangensis sp.nov., isolated from an oligotrophic freshwater lake.</title>
        <authorList>
            <person name="Park M."/>
        </authorList>
    </citation>
    <scope>NUCLEOTIDE SEQUENCE [LARGE SCALE GENOMIC DNA]</scope>
    <source>
        <strain evidence="9 10">IMCC26218</strain>
    </source>
</reference>
<feature type="compositionally biased region" description="Basic and acidic residues" evidence="6">
    <location>
        <begin position="329"/>
        <end position="342"/>
    </location>
</feature>
<dbReference type="InterPro" id="IPR037185">
    <property type="entry name" value="EmrE-like"/>
</dbReference>
<keyword evidence="10" id="KW-1185">Reference proteome</keyword>
<keyword evidence="4 7" id="KW-1133">Transmembrane helix</keyword>
<evidence type="ECO:0000256" key="6">
    <source>
        <dbReference type="SAM" id="MobiDB-lite"/>
    </source>
</evidence>
<dbReference type="Gene3D" id="1.10.3730.20">
    <property type="match status" value="1"/>
</dbReference>